<comment type="caution">
    <text evidence="11">The sequence shown here is derived from an EMBL/GenBank/DDBJ whole genome shotgun (WGS) entry which is preliminary data.</text>
</comment>
<dbReference type="PANTHER" id="PTHR43671">
    <property type="entry name" value="SERINE/THREONINE-PROTEIN KINASE NEK"/>
    <property type="match status" value="1"/>
</dbReference>
<dbReference type="Proteomes" id="UP001251528">
    <property type="component" value="Unassembled WGS sequence"/>
</dbReference>
<protein>
    <recommendedName>
        <fullName evidence="1">non-specific serine/threonine protein kinase</fullName>
        <ecNumber evidence="1">2.7.11.1</ecNumber>
    </recommendedName>
</protein>
<feature type="compositionally biased region" description="Low complexity" evidence="9">
    <location>
        <begin position="544"/>
        <end position="559"/>
    </location>
</feature>
<keyword evidence="3" id="KW-0808">Transferase</keyword>
<feature type="compositionally biased region" description="Polar residues" evidence="9">
    <location>
        <begin position="613"/>
        <end position="622"/>
    </location>
</feature>
<reference evidence="11" key="1">
    <citation type="submission" date="2023-06" db="EMBL/GenBank/DDBJ databases">
        <title>Conoideocrella luteorostrata (Hypocreales: Clavicipitaceae), a potential biocontrol fungus for elongate hemlock scale in United States Christmas tree production areas.</title>
        <authorList>
            <person name="Barrett H."/>
            <person name="Lovett B."/>
            <person name="Macias A.M."/>
            <person name="Stajich J.E."/>
            <person name="Kasson M.T."/>
        </authorList>
    </citation>
    <scope>NUCLEOTIDE SEQUENCE</scope>
    <source>
        <strain evidence="11">ARSEF 14590</strain>
    </source>
</reference>
<evidence type="ECO:0000256" key="9">
    <source>
        <dbReference type="SAM" id="MobiDB-lite"/>
    </source>
</evidence>
<dbReference type="SMART" id="SM00220">
    <property type="entry name" value="S_TKc"/>
    <property type="match status" value="1"/>
</dbReference>
<dbReference type="InterPro" id="IPR050660">
    <property type="entry name" value="NEK_Ser/Thr_kinase"/>
</dbReference>
<dbReference type="PROSITE" id="PS00108">
    <property type="entry name" value="PROTEIN_KINASE_ST"/>
    <property type="match status" value="1"/>
</dbReference>
<dbReference type="Gene3D" id="1.10.510.10">
    <property type="entry name" value="Transferase(Phosphotransferase) domain 1"/>
    <property type="match status" value="1"/>
</dbReference>
<feature type="compositionally biased region" description="Polar residues" evidence="9">
    <location>
        <begin position="594"/>
        <end position="603"/>
    </location>
</feature>
<dbReference type="EC" id="2.7.11.1" evidence="1"/>
<keyword evidence="6" id="KW-0067">ATP-binding</keyword>
<dbReference type="CDD" id="cd00180">
    <property type="entry name" value="PKc"/>
    <property type="match status" value="1"/>
</dbReference>
<dbReference type="SUPFAM" id="SSF56112">
    <property type="entry name" value="Protein kinase-like (PK-like)"/>
    <property type="match status" value="1"/>
</dbReference>
<keyword evidence="4" id="KW-0547">Nucleotide-binding</keyword>
<dbReference type="InterPro" id="IPR008271">
    <property type="entry name" value="Ser/Thr_kinase_AS"/>
</dbReference>
<keyword evidence="12" id="KW-1185">Reference proteome</keyword>
<dbReference type="SUPFAM" id="SSF53300">
    <property type="entry name" value="vWA-like"/>
    <property type="match status" value="1"/>
</dbReference>
<evidence type="ECO:0000256" key="5">
    <source>
        <dbReference type="ARBA" id="ARBA00022777"/>
    </source>
</evidence>
<evidence type="ECO:0000256" key="3">
    <source>
        <dbReference type="ARBA" id="ARBA00022679"/>
    </source>
</evidence>
<evidence type="ECO:0000256" key="8">
    <source>
        <dbReference type="ARBA" id="ARBA00048679"/>
    </source>
</evidence>
<dbReference type="InterPro" id="IPR011009">
    <property type="entry name" value="Kinase-like_dom_sf"/>
</dbReference>
<dbReference type="PANTHER" id="PTHR43671:SF98">
    <property type="entry name" value="SERINE_THREONINE-PROTEIN KINASE NEK11"/>
    <property type="match status" value="1"/>
</dbReference>
<evidence type="ECO:0000313" key="12">
    <source>
        <dbReference type="Proteomes" id="UP001251528"/>
    </source>
</evidence>
<gene>
    <name evidence="11" type="ORF">QQS21_000576</name>
</gene>
<organism evidence="11 12">
    <name type="scientific">Conoideocrella luteorostrata</name>
    <dbReference type="NCBI Taxonomy" id="1105319"/>
    <lineage>
        <taxon>Eukaryota</taxon>
        <taxon>Fungi</taxon>
        <taxon>Dikarya</taxon>
        <taxon>Ascomycota</taxon>
        <taxon>Pezizomycotina</taxon>
        <taxon>Sordariomycetes</taxon>
        <taxon>Hypocreomycetidae</taxon>
        <taxon>Hypocreales</taxon>
        <taxon>Clavicipitaceae</taxon>
        <taxon>Conoideocrella</taxon>
    </lineage>
</organism>
<accession>A0AAJ0CYX3</accession>
<proteinExistence type="predicted"/>
<evidence type="ECO:0000256" key="2">
    <source>
        <dbReference type="ARBA" id="ARBA00022527"/>
    </source>
</evidence>
<feature type="region of interest" description="Disordered" evidence="9">
    <location>
        <begin position="527"/>
        <end position="622"/>
    </location>
</feature>
<dbReference type="InterPro" id="IPR000719">
    <property type="entry name" value="Prot_kinase_dom"/>
</dbReference>
<dbReference type="InterPro" id="IPR036465">
    <property type="entry name" value="vWFA_dom_sf"/>
</dbReference>
<keyword evidence="5" id="KW-0418">Kinase</keyword>
<dbReference type="Pfam" id="PF00069">
    <property type="entry name" value="Pkinase"/>
    <property type="match status" value="1"/>
</dbReference>
<evidence type="ECO:0000256" key="4">
    <source>
        <dbReference type="ARBA" id="ARBA00022741"/>
    </source>
</evidence>
<name>A0AAJ0CYX3_9HYPO</name>
<dbReference type="PROSITE" id="PS50011">
    <property type="entry name" value="PROTEIN_KINASE_DOM"/>
    <property type="match status" value="1"/>
</dbReference>
<evidence type="ECO:0000256" key="6">
    <source>
        <dbReference type="ARBA" id="ARBA00022840"/>
    </source>
</evidence>
<keyword evidence="2" id="KW-0723">Serine/threonine-protein kinase</keyword>
<feature type="compositionally biased region" description="Basic and acidic residues" evidence="9">
    <location>
        <begin position="527"/>
        <end position="536"/>
    </location>
</feature>
<sequence>MSGAGQDRTALCQALQRFAAFVSEVKCEGTNGLGQQQSYVSYVDLEQYWDDRNVRDVLKSLDKPVTYLVKTVQERYLRNFSLLVYSDKVEFLQAFVEQRITDDHLARRDLPKMLDAPTYRALRTDVLEHQWLFHPLIINWAQLSGVCLPDQIIVPIHSQTVIKESDSCIIKKAVVRVWHHPSYPVSQTKIPINLVPKSPYRRNEEPQKVDVIIKSYFPQFQNHYLNEHNALAAVQELRNENIVGYYGSFVQNRMYNLVLQYVDGGNLADYFTNTPKPTTSDDIRRFWRSICSVWKGLHGLHHFDGAGVTNLGIVHEDLKPDNILIAKKEDNSSSVYDFVPVIADFGHSYVKSVPNGRSDMAVPDRHGNHDFAAPEASHHAKYTLYGPCKITATADVWAMGCILSIAAVWVGLGTKGIDLYNDMRVLETDSLSNFEDNGHLGCFHNGSERLSAVDNMCDMATKSCGGNTVTPKVIKVLLDHSIVGDPKSRKSARYLHETLCNTINEEHPPSPLPLCRDDPSNALRIESENRSRDDSKGSGLPATSGSSNHHSPRHSSSSHTQLNISSHPRPNGTALESTPRAKRVQSPGAISPPSRDSFSSPGSNIFRDFPRPMSSQCTSRTPQANTTLTIQQCHEWVEAKKGIGDINKYVDGAIHRLREFLKGREQVFLVDDSPEMHKHKDELRKTIRTLTYIAKPMDPNRVELIFASQPSVVHQPGRLTRSSQPLLDAFDKCQFSGVDGSMEHSLGVVVNSIIKKKLQPHKPRVEVSLFIFTNGQWGNDKIAACGVERPIQKLMDVTRKYDDRTRVMVQFIRFGDDLDGQRHLRYLDTFGKEKGWDIVDSKAIATGNVFTMFTGSIIQKGDDEDEDEPEML</sequence>
<evidence type="ECO:0000256" key="1">
    <source>
        <dbReference type="ARBA" id="ARBA00012513"/>
    </source>
</evidence>
<evidence type="ECO:0000259" key="10">
    <source>
        <dbReference type="PROSITE" id="PS50011"/>
    </source>
</evidence>
<dbReference type="GO" id="GO:0004674">
    <property type="term" value="F:protein serine/threonine kinase activity"/>
    <property type="evidence" value="ECO:0007669"/>
    <property type="project" value="UniProtKB-KW"/>
</dbReference>
<evidence type="ECO:0000313" key="11">
    <source>
        <dbReference type="EMBL" id="KAK2616533.1"/>
    </source>
</evidence>
<evidence type="ECO:0000256" key="7">
    <source>
        <dbReference type="ARBA" id="ARBA00047899"/>
    </source>
</evidence>
<dbReference type="EMBL" id="JASWJB010000005">
    <property type="protein sequence ID" value="KAK2616533.1"/>
    <property type="molecule type" value="Genomic_DNA"/>
</dbReference>
<dbReference type="AlphaFoldDB" id="A0AAJ0CYX3"/>
<feature type="domain" description="Protein kinase" evidence="10">
    <location>
        <begin position="156"/>
        <end position="499"/>
    </location>
</feature>
<comment type="catalytic activity">
    <reaction evidence="8">
        <text>L-seryl-[protein] + ATP = O-phospho-L-seryl-[protein] + ADP + H(+)</text>
        <dbReference type="Rhea" id="RHEA:17989"/>
        <dbReference type="Rhea" id="RHEA-COMP:9863"/>
        <dbReference type="Rhea" id="RHEA-COMP:11604"/>
        <dbReference type="ChEBI" id="CHEBI:15378"/>
        <dbReference type="ChEBI" id="CHEBI:29999"/>
        <dbReference type="ChEBI" id="CHEBI:30616"/>
        <dbReference type="ChEBI" id="CHEBI:83421"/>
        <dbReference type="ChEBI" id="CHEBI:456216"/>
        <dbReference type="EC" id="2.7.11.1"/>
    </reaction>
</comment>
<comment type="catalytic activity">
    <reaction evidence="7">
        <text>L-threonyl-[protein] + ATP = O-phospho-L-threonyl-[protein] + ADP + H(+)</text>
        <dbReference type="Rhea" id="RHEA:46608"/>
        <dbReference type="Rhea" id="RHEA-COMP:11060"/>
        <dbReference type="Rhea" id="RHEA-COMP:11605"/>
        <dbReference type="ChEBI" id="CHEBI:15378"/>
        <dbReference type="ChEBI" id="CHEBI:30013"/>
        <dbReference type="ChEBI" id="CHEBI:30616"/>
        <dbReference type="ChEBI" id="CHEBI:61977"/>
        <dbReference type="ChEBI" id="CHEBI:456216"/>
        <dbReference type="EC" id="2.7.11.1"/>
    </reaction>
</comment>
<dbReference type="GO" id="GO:0005524">
    <property type="term" value="F:ATP binding"/>
    <property type="evidence" value="ECO:0007669"/>
    <property type="project" value="UniProtKB-KW"/>
</dbReference>